<dbReference type="EMBL" id="KN826028">
    <property type="protein sequence ID" value="KIK80407.1"/>
    <property type="molecule type" value="Genomic_DNA"/>
</dbReference>
<dbReference type="OrthoDB" id="2994945at2759"/>
<name>A0A0D0CC80_9AGAM</name>
<dbReference type="InParanoid" id="A0A0D0CC80"/>
<gene>
    <name evidence="1" type="ORF">PAXRUDRAFT_56333</name>
</gene>
<dbReference type="HOGENOM" id="CLU_056788_9_3_1"/>
<accession>A0A0D0CC80</accession>
<reference evidence="2" key="2">
    <citation type="submission" date="2015-01" db="EMBL/GenBank/DDBJ databases">
        <title>Evolutionary Origins and Diversification of the Mycorrhizal Mutualists.</title>
        <authorList>
            <consortium name="DOE Joint Genome Institute"/>
            <consortium name="Mycorrhizal Genomics Consortium"/>
            <person name="Kohler A."/>
            <person name="Kuo A."/>
            <person name="Nagy L.G."/>
            <person name="Floudas D."/>
            <person name="Copeland A."/>
            <person name="Barry K.W."/>
            <person name="Cichocki N."/>
            <person name="Veneault-Fourrey C."/>
            <person name="LaButti K."/>
            <person name="Lindquist E.A."/>
            <person name="Lipzen A."/>
            <person name="Lundell T."/>
            <person name="Morin E."/>
            <person name="Murat C."/>
            <person name="Riley R."/>
            <person name="Ohm R."/>
            <person name="Sun H."/>
            <person name="Tunlid A."/>
            <person name="Henrissat B."/>
            <person name="Grigoriev I.V."/>
            <person name="Hibbett D.S."/>
            <person name="Martin F."/>
        </authorList>
    </citation>
    <scope>NUCLEOTIDE SEQUENCE [LARGE SCALE GENOMIC DNA]</scope>
    <source>
        <strain evidence="2">Ve08.2h10</strain>
    </source>
</reference>
<dbReference type="Proteomes" id="UP000054538">
    <property type="component" value="Unassembled WGS sequence"/>
</dbReference>
<feature type="non-terminal residue" evidence="1">
    <location>
        <position position="52"/>
    </location>
</feature>
<reference evidence="1 2" key="1">
    <citation type="submission" date="2014-04" db="EMBL/GenBank/DDBJ databases">
        <authorList>
            <consortium name="DOE Joint Genome Institute"/>
            <person name="Kuo A."/>
            <person name="Kohler A."/>
            <person name="Jargeat P."/>
            <person name="Nagy L.G."/>
            <person name="Floudas D."/>
            <person name="Copeland A."/>
            <person name="Barry K.W."/>
            <person name="Cichocki N."/>
            <person name="Veneault-Fourrey C."/>
            <person name="LaButti K."/>
            <person name="Lindquist E.A."/>
            <person name="Lipzen A."/>
            <person name="Lundell T."/>
            <person name="Morin E."/>
            <person name="Murat C."/>
            <person name="Sun H."/>
            <person name="Tunlid A."/>
            <person name="Henrissat B."/>
            <person name="Grigoriev I.V."/>
            <person name="Hibbett D.S."/>
            <person name="Martin F."/>
            <person name="Nordberg H.P."/>
            <person name="Cantor M.N."/>
            <person name="Hua S.X."/>
        </authorList>
    </citation>
    <scope>NUCLEOTIDE SEQUENCE [LARGE SCALE GENOMIC DNA]</scope>
    <source>
        <strain evidence="1 2">Ve08.2h10</strain>
    </source>
</reference>
<keyword evidence="2" id="KW-1185">Reference proteome</keyword>
<sequence>MVYRKISHNVKLAAIRLHECNLLELPDILNVCNFLQCTFYHILKLWCETGDV</sequence>
<protein>
    <submittedName>
        <fullName evidence="1">Uncharacterized protein</fullName>
    </submittedName>
</protein>
<evidence type="ECO:0000313" key="2">
    <source>
        <dbReference type="Proteomes" id="UP000054538"/>
    </source>
</evidence>
<dbReference type="AlphaFoldDB" id="A0A0D0CC80"/>
<evidence type="ECO:0000313" key="1">
    <source>
        <dbReference type="EMBL" id="KIK80407.1"/>
    </source>
</evidence>
<proteinExistence type="predicted"/>
<organism evidence="1 2">
    <name type="scientific">Paxillus rubicundulus Ve08.2h10</name>
    <dbReference type="NCBI Taxonomy" id="930991"/>
    <lineage>
        <taxon>Eukaryota</taxon>
        <taxon>Fungi</taxon>
        <taxon>Dikarya</taxon>
        <taxon>Basidiomycota</taxon>
        <taxon>Agaricomycotina</taxon>
        <taxon>Agaricomycetes</taxon>
        <taxon>Agaricomycetidae</taxon>
        <taxon>Boletales</taxon>
        <taxon>Paxilineae</taxon>
        <taxon>Paxillaceae</taxon>
        <taxon>Paxillus</taxon>
    </lineage>
</organism>